<evidence type="ECO:0000256" key="4">
    <source>
        <dbReference type="ARBA" id="ARBA00022741"/>
    </source>
</evidence>
<evidence type="ECO:0000259" key="9">
    <source>
        <dbReference type="PROSITE" id="PS51866"/>
    </source>
</evidence>
<dbReference type="InterPro" id="IPR003439">
    <property type="entry name" value="ABC_transporter-like_ATP-bd"/>
</dbReference>
<evidence type="ECO:0000256" key="3">
    <source>
        <dbReference type="ARBA" id="ARBA00022505"/>
    </source>
</evidence>
<evidence type="ECO:0000259" key="8">
    <source>
        <dbReference type="PROSITE" id="PS50893"/>
    </source>
</evidence>
<dbReference type="InterPro" id="IPR027417">
    <property type="entry name" value="P-loop_NTPase"/>
</dbReference>
<evidence type="ECO:0000256" key="2">
    <source>
        <dbReference type="ARBA" id="ARBA00022475"/>
    </source>
</evidence>
<dbReference type="InterPro" id="IPR004606">
    <property type="entry name" value="Mop_domain"/>
</dbReference>
<feature type="non-terminal residue" evidence="10">
    <location>
        <position position="1"/>
    </location>
</feature>
<keyword evidence="7" id="KW-0472">Membrane</keyword>
<evidence type="ECO:0008006" key="11">
    <source>
        <dbReference type="Google" id="ProtNLM"/>
    </source>
</evidence>
<organism evidence="10">
    <name type="scientific">marine metagenome</name>
    <dbReference type="NCBI Taxonomy" id="408172"/>
    <lineage>
        <taxon>unclassified sequences</taxon>
        <taxon>metagenomes</taxon>
        <taxon>ecological metagenomes</taxon>
    </lineage>
</organism>
<dbReference type="InterPro" id="IPR005116">
    <property type="entry name" value="Transp-assoc_OB_typ1"/>
</dbReference>
<dbReference type="PANTHER" id="PTHR43514:SF1">
    <property type="entry name" value="SULFATE_THIOSULFATE IMPORT ATP-BINDING PROTEIN CYSA"/>
    <property type="match status" value="1"/>
</dbReference>
<feature type="domain" description="Mop" evidence="9">
    <location>
        <begin position="256"/>
        <end position="320"/>
    </location>
</feature>
<evidence type="ECO:0000256" key="7">
    <source>
        <dbReference type="ARBA" id="ARBA00023136"/>
    </source>
</evidence>
<name>A0A381T9N9_9ZZZZ</name>
<feature type="domain" description="ABC transporter" evidence="8">
    <location>
        <begin position="1"/>
        <end position="207"/>
    </location>
</feature>
<dbReference type="SMART" id="SM00382">
    <property type="entry name" value="AAA"/>
    <property type="match status" value="1"/>
</dbReference>
<evidence type="ECO:0000256" key="1">
    <source>
        <dbReference type="ARBA" id="ARBA00022448"/>
    </source>
</evidence>
<dbReference type="Pfam" id="PF03459">
    <property type="entry name" value="TOBE"/>
    <property type="match status" value="1"/>
</dbReference>
<gene>
    <name evidence="10" type="ORF">METZ01_LOCUS65750</name>
</gene>
<dbReference type="SUPFAM" id="SSF52540">
    <property type="entry name" value="P-loop containing nucleoside triphosphate hydrolases"/>
    <property type="match status" value="1"/>
</dbReference>
<dbReference type="PROSITE" id="PS50893">
    <property type="entry name" value="ABC_TRANSPORTER_2"/>
    <property type="match status" value="1"/>
</dbReference>
<sequence>VDLTMAVGETIAILGPNGAGKTTLLRLVAGLERLESGSLRLAGRTVDDGVSVAAPHRRPIGWVPQDRLVFDHLTVAANVGFSPRATPERTAALTDALDLTGLVNRPVGECSGGQAQRVAVARALAADPTVLLLDEPSAALDVESRHLIHRALVADGKPATLLVTHDPVEAATLADRIVILEDGRVTQEGTPAEIRVRPDTRYAASLAGLNFVDAHARGTMATTDAGTGVVLAEPAAGPVHVVIPPSAVALHTTRPEGSPRNVWQATVTELRPAFDRVRVALDGPLPLVAEVTPDAVDRLGLRPGRSVWAAVKATEVTAHAA</sequence>
<evidence type="ECO:0000313" key="10">
    <source>
        <dbReference type="EMBL" id="SVA12896.1"/>
    </source>
</evidence>
<dbReference type="GO" id="GO:0016887">
    <property type="term" value="F:ATP hydrolysis activity"/>
    <property type="evidence" value="ECO:0007669"/>
    <property type="project" value="InterPro"/>
</dbReference>
<dbReference type="GO" id="GO:0015689">
    <property type="term" value="P:molybdate ion transport"/>
    <property type="evidence" value="ECO:0007669"/>
    <property type="project" value="InterPro"/>
</dbReference>
<dbReference type="PANTHER" id="PTHR43514">
    <property type="entry name" value="ABC TRANSPORTER I FAMILY MEMBER 10"/>
    <property type="match status" value="1"/>
</dbReference>
<dbReference type="SUPFAM" id="SSF50331">
    <property type="entry name" value="MOP-like"/>
    <property type="match status" value="1"/>
</dbReference>
<keyword evidence="2" id="KW-1003">Cell membrane</keyword>
<keyword evidence="5" id="KW-0067">ATP-binding</keyword>
<evidence type="ECO:0000256" key="5">
    <source>
        <dbReference type="ARBA" id="ARBA00022840"/>
    </source>
</evidence>
<dbReference type="GO" id="GO:0005524">
    <property type="term" value="F:ATP binding"/>
    <property type="evidence" value="ECO:0007669"/>
    <property type="project" value="UniProtKB-KW"/>
</dbReference>
<evidence type="ECO:0000256" key="6">
    <source>
        <dbReference type="ARBA" id="ARBA00022967"/>
    </source>
</evidence>
<dbReference type="AlphaFoldDB" id="A0A381T9N9"/>
<accession>A0A381T9N9</accession>
<dbReference type="PROSITE" id="PS51866">
    <property type="entry name" value="MOP"/>
    <property type="match status" value="1"/>
</dbReference>
<protein>
    <recommendedName>
        <fullName evidence="11">ABC transporter domain-containing protein</fullName>
    </recommendedName>
</protein>
<keyword evidence="1" id="KW-0813">Transport</keyword>
<keyword evidence="4" id="KW-0547">Nucleotide-binding</keyword>
<dbReference type="Pfam" id="PF00005">
    <property type="entry name" value="ABC_tran"/>
    <property type="match status" value="1"/>
</dbReference>
<dbReference type="InterPro" id="IPR003593">
    <property type="entry name" value="AAA+_ATPase"/>
</dbReference>
<dbReference type="Gene3D" id="2.40.50.100">
    <property type="match status" value="1"/>
</dbReference>
<dbReference type="InterPro" id="IPR008995">
    <property type="entry name" value="Mo/tungstate-bd_C_term_dom"/>
</dbReference>
<keyword evidence="6" id="KW-1278">Translocase</keyword>
<keyword evidence="3" id="KW-0500">Molybdenum</keyword>
<dbReference type="PROSITE" id="PS00211">
    <property type="entry name" value="ABC_TRANSPORTER_1"/>
    <property type="match status" value="1"/>
</dbReference>
<dbReference type="InterPro" id="IPR050334">
    <property type="entry name" value="Molybdenum_import_ModC"/>
</dbReference>
<dbReference type="Gene3D" id="3.40.50.300">
    <property type="entry name" value="P-loop containing nucleotide triphosphate hydrolases"/>
    <property type="match status" value="1"/>
</dbReference>
<dbReference type="EMBL" id="UINC01004242">
    <property type="protein sequence ID" value="SVA12896.1"/>
    <property type="molecule type" value="Genomic_DNA"/>
</dbReference>
<proteinExistence type="predicted"/>
<dbReference type="InterPro" id="IPR017871">
    <property type="entry name" value="ABC_transporter-like_CS"/>
</dbReference>
<reference evidence="10" key="1">
    <citation type="submission" date="2018-05" db="EMBL/GenBank/DDBJ databases">
        <authorList>
            <person name="Lanie J.A."/>
            <person name="Ng W.-L."/>
            <person name="Kazmierczak K.M."/>
            <person name="Andrzejewski T.M."/>
            <person name="Davidsen T.M."/>
            <person name="Wayne K.J."/>
            <person name="Tettelin H."/>
            <person name="Glass J.I."/>
            <person name="Rusch D."/>
            <person name="Podicherti R."/>
            <person name="Tsui H.-C.T."/>
            <person name="Winkler M.E."/>
        </authorList>
    </citation>
    <scope>NUCLEOTIDE SEQUENCE</scope>
</reference>